<sequence length="140" mass="14910">MLSAEVAEQTGHSPVSASETAASAANTNSLSSSWFVNFSEDSTISLPTRLRLFGTVTNARFLMRKVTIIQYAASAAHLNTPKKGIPTTALSQTPIAALQDAFIAMDRTQRTAPTAHSALKRVLLAPKPNEQKSGKQAQSI</sequence>
<reference evidence="2" key="1">
    <citation type="submission" date="2020-06" db="EMBL/GenBank/DDBJ databases">
        <title>Draft genome sequences of strains closely related to Aspergillus parafelis and Aspergillus hiratsukae.</title>
        <authorList>
            <person name="Dos Santos R.A.C."/>
            <person name="Rivero-Menendez O."/>
            <person name="Steenwyk J.L."/>
            <person name="Mead M.E."/>
            <person name="Goldman G.H."/>
            <person name="Alastruey-Izquierdo A."/>
            <person name="Rokas A."/>
        </authorList>
    </citation>
    <scope>NUCLEOTIDE SEQUENCE</scope>
    <source>
        <strain evidence="2">CNM-CM5793</strain>
    </source>
</reference>
<evidence type="ECO:0000256" key="1">
    <source>
        <dbReference type="SAM" id="MobiDB-lite"/>
    </source>
</evidence>
<evidence type="ECO:0000313" key="2">
    <source>
        <dbReference type="EMBL" id="KAF7139740.1"/>
    </source>
</evidence>
<dbReference type="Proteomes" id="UP000630445">
    <property type="component" value="Unassembled WGS sequence"/>
</dbReference>
<protein>
    <submittedName>
        <fullName evidence="2">Uncharacterized protein</fullName>
    </submittedName>
</protein>
<accession>A0A8H6PIF1</accession>
<organism evidence="2 3">
    <name type="scientific">Aspergillus hiratsukae</name>
    <dbReference type="NCBI Taxonomy" id="1194566"/>
    <lineage>
        <taxon>Eukaryota</taxon>
        <taxon>Fungi</taxon>
        <taxon>Dikarya</taxon>
        <taxon>Ascomycota</taxon>
        <taxon>Pezizomycotina</taxon>
        <taxon>Eurotiomycetes</taxon>
        <taxon>Eurotiomycetidae</taxon>
        <taxon>Eurotiales</taxon>
        <taxon>Aspergillaceae</taxon>
        <taxon>Aspergillus</taxon>
        <taxon>Aspergillus subgen. Fumigati</taxon>
    </lineage>
</organism>
<dbReference type="OrthoDB" id="10618025at2759"/>
<keyword evidence="3" id="KW-1185">Reference proteome</keyword>
<evidence type="ECO:0000313" key="3">
    <source>
        <dbReference type="Proteomes" id="UP000630445"/>
    </source>
</evidence>
<proteinExistence type="predicted"/>
<comment type="caution">
    <text evidence="2">The sequence shown here is derived from an EMBL/GenBank/DDBJ whole genome shotgun (WGS) entry which is preliminary data.</text>
</comment>
<dbReference type="EMBL" id="JACBAD010001529">
    <property type="protein sequence ID" value="KAF7139740.1"/>
    <property type="molecule type" value="Genomic_DNA"/>
</dbReference>
<dbReference type="AlphaFoldDB" id="A0A8H6PIF1"/>
<gene>
    <name evidence="2" type="ORF">CNMCM5793_007810</name>
</gene>
<name>A0A8H6PIF1_9EURO</name>
<feature type="region of interest" description="Disordered" evidence="1">
    <location>
        <begin position="1"/>
        <end position="20"/>
    </location>
</feature>